<dbReference type="AlphaFoldDB" id="A0A0D3AUR5"/>
<dbReference type="Gramene" id="Bo2g131660.1">
    <property type="protein sequence ID" value="Bo2g131660.1"/>
    <property type="gene ID" value="Bo2g131660"/>
</dbReference>
<protein>
    <submittedName>
        <fullName evidence="1">Uncharacterized protein</fullName>
    </submittedName>
</protein>
<reference evidence="1 2" key="1">
    <citation type="journal article" date="2014" name="Genome Biol.">
        <title>Transcriptome and methylome profiling reveals relics of genome dominance in the mesopolyploid Brassica oleracea.</title>
        <authorList>
            <person name="Parkin I.A."/>
            <person name="Koh C."/>
            <person name="Tang H."/>
            <person name="Robinson S.J."/>
            <person name="Kagale S."/>
            <person name="Clarke W.E."/>
            <person name="Town C.D."/>
            <person name="Nixon J."/>
            <person name="Krishnakumar V."/>
            <person name="Bidwell S.L."/>
            <person name="Denoeud F."/>
            <person name="Belcram H."/>
            <person name="Links M.G."/>
            <person name="Just J."/>
            <person name="Clarke C."/>
            <person name="Bender T."/>
            <person name="Huebert T."/>
            <person name="Mason A.S."/>
            <person name="Pires J.C."/>
            <person name="Barker G."/>
            <person name="Moore J."/>
            <person name="Walley P.G."/>
            <person name="Manoli S."/>
            <person name="Batley J."/>
            <person name="Edwards D."/>
            <person name="Nelson M.N."/>
            <person name="Wang X."/>
            <person name="Paterson A.H."/>
            <person name="King G."/>
            <person name="Bancroft I."/>
            <person name="Chalhoub B."/>
            <person name="Sharpe A.G."/>
        </authorList>
    </citation>
    <scope>NUCLEOTIDE SEQUENCE</scope>
    <source>
        <strain evidence="1 2">cv. TO1000</strain>
    </source>
</reference>
<dbReference type="EnsemblPlants" id="Bo2g131660.1">
    <property type="protein sequence ID" value="Bo2g131660.1"/>
    <property type="gene ID" value="Bo2g131660"/>
</dbReference>
<proteinExistence type="predicted"/>
<reference evidence="1" key="2">
    <citation type="submission" date="2015-03" db="UniProtKB">
        <authorList>
            <consortium name="EnsemblPlants"/>
        </authorList>
    </citation>
    <scope>IDENTIFICATION</scope>
</reference>
<dbReference type="Proteomes" id="UP000032141">
    <property type="component" value="Chromosome C2"/>
</dbReference>
<sequence length="50" mass="5694">YSSLPLSPCLKTKLSQPPSQLINEINKFISDLPLFRKFISDSVSFFYLIG</sequence>
<keyword evidence="2" id="KW-1185">Reference proteome</keyword>
<evidence type="ECO:0000313" key="1">
    <source>
        <dbReference type="EnsemblPlants" id="Bo2g131660.1"/>
    </source>
</evidence>
<name>A0A0D3AUR5_BRAOL</name>
<organism evidence="1 2">
    <name type="scientific">Brassica oleracea var. oleracea</name>
    <dbReference type="NCBI Taxonomy" id="109376"/>
    <lineage>
        <taxon>Eukaryota</taxon>
        <taxon>Viridiplantae</taxon>
        <taxon>Streptophyta</taxon>
        <taxon>Embryophyta</taxon>
        <taxon>Tracheophyta</taxon>
        <taxon>Spermatophyta</taxon>
        <taxon>Magnoliopsida</taxon>
        <taxon>eudicotyledons</taxon>
        <taxon>Gunneridae</taxon>
        <taxon>Pentapetalae</taxon>
        <taxon>rosids</taxon>
        <taxon>malvids</taxon>
        <taxon>Brassicales</taxon>
        <taxon>Brassicaceae</taxon>
        <taxon>Brassiceae</taxon>
        <taxon>Brassica</taxon>
    </lineage>
</organism>
<evidence type="ECO:0000313" key="2">
    <source>
        <dbReference type="Proteomes" id="UP000032141"/>
    </source>
</evidence>
<accession>A0A0D3AUR5</accession>
<dbReference type="HOGENOM" id="CLU_3130336_0_0_1"/>